<evidence type="ECO:0000256" key="13">
    <source>
        <dbReference type="ARBA" id="ARBA00039613"/>
    </source>
</evidence>
<dbReference type="InterPro" id="IPR000010">
    <property type="entry name" value="Cystatin_dom"/>
</dbReference>
<dbReference type="PANTHER" id="PTHR13814:SF3">
    <property type="entry name" value="HISTIDINE-RICH GLYCOPROTEIN"/>
    <property type="match status" value="1"/>
</dbReference>
<dbReference type="SMART" id="SM00043">
    <property type="entry name" value="CY"/>
    <property type="match status" value="2"/>
</dbReference>
<keyword evidence="5 16" id="KW-0732">Signal</keyword>
<dbReference type="Ensembl" id="ENSSSCT00045054186.1">
    <property type="protein sequence ID" value="ENSSSCP00045037716.1"/>
    <property type="gene ID" value="ENSSSCG00045031713.1"/>
</dbReference>
<dbReference type="GO" id="GO:0007596">
    <property type="term" value="P:blood coagulation"/>
    <property type="evidence" value="ECO:0007669"/>
    <property type="project" value="UniProtKB-KW"/>
</dbReference>
<feature type="region of interest" description="Disordered" evidence="15">
    <location>
        <begin position="265"/>
        <end position="483"/>
    </location>
</feature>
<reference evidence="18" key="1">
    <citation type="submission" date="2025-08" db="UniProtKB">
        <authorList>
            <consortium name="Ensembl"/>
        </authorList>
    </citation>
    <scope>IDENTIFICATION</scope>
</reference>
<evidence type="ECO:0000256" key="7">
    <source>
        <dbReference type="ARBA" id="ARBA00022833"/>
    </source>
</evidence>
<evidence type="ECO:0000313" key="19">
    <source>
        <dbReference type="Proteomes" id="UP000694728"/>
    </source>
</evidence>
<dbReference type="GO" id="GO:0008201">
    <property type="term" value="F:heparin binding"/>
    <property type="evidence" value="ECO:0007669"/>
    <property type="project" value="UniProtKB-KW"/>
</dbReference>
<evidence type="ECO:0000256" key="10">
    <source>
        <dbReference type="ARBA" id="ARBA00023157"/>
    </source>
</evidence>
<evidence type="ECO:0000256" key="3">
    <source>
        <dbReference type="ARBA" id="ARBA00022674"/>
    </source>
</evidence>
<feature type="domain" description="Cystatin" evidence="17">
    <location>
        <begin position="136"/>
        <end position="242"/>
    </location>
</feature>
<dbReference type="Gene3D" id="3.10.450.10">
    <property type="match status" value="2"/>
</dbReference>
<feature type="chain" id="PRO_5034322452" description="Histidine-rich glycoprotein" evidence="16">
    <location>
        <begin position="22"/>
        <end position="561"/>
    </location>
</feature>
<organism evidence="18 19">
    <name type="scientific">Sus scrofa</name>
    <name type="common">Pig</name>
    <dbReference type="NCBI Taxonomy" id="9823"/>
    <lineage>
        <taxon>Eukaryota</taxon>
        <taxon>Metazoa</taxon>
        <taxon>Chordata</taxon>
        <taxon>Craniata</taxon>
        <taxon>Vertebrata</taxon>
        <taxon>Euteleostomi</taxon>
        <taxon>Mammalia</taxon>
        <taxon>Eutheria</taxon>
        <taxon>Laurasiatheria</taxon>
        <taxon>Artiodactyla</taxon>
        <taxon>Suina</taxon>
        <taxon>Suidae</taxon>
        <taxon>Sus</taxon>
    </lineage>
</organism>
<keyword evidence="10" id="KW-1015">Disulfide bond</keyword>
<dbReference type="GO" id="GO:0005576">
    <property type="term" value="C:extracellular region"/>
    <property type="evidence" value="ECO:0007669"/>
    <property type="project" value="UniProtKB-SubCell"/>
</dbReference>
<evidence type="ECO:0000256" key="8">
    <source>
        <dbReference type="ARBA" id="ARBA00023008"/>
    </source>
</evidence>
<evidence type="ECO:0000313" key="18">
    <source>
        <dbReference type="Ensembl" id="ENSSSCP00045037716.1"/>
    </source>
</evidence>
<feature type="domain" description="Cystatin" evidence="17">
    <location>
        <begin position="17"/>
        <end position="130"/>
    </location>
</feature>
<dbReference type="Proteomes" id="UP000694728">
    <property type="component" value="Unplaced"/>
</dbReference>
<dbReference type="GO" id="GO:0016525">
    <property type="term" value="P:negative regulation of angiogenesis"/>
    <property type="evidence" value="ECO:0007669"/>
    <property type="project" value="UniProtKB-ARBA"/>
</dbReference>
<keyword evidence="3" id="KW-0358">Heparin-binding</keyword>
<dbReference type="GO" id="GO:0010468">
    <property type="term" value="P:regulation of gene expression"/>
    <property type="evidence" value="ECO:0007669"/>
    <property type="project" value="UniProtKB-ARBA"/>
</dbReference>
<keyword evidence="9" id="KW-0094">Blood coagulation</keyword>
<accession>A0A8D1ISJ5</accession>
<dbReference type="GO" id="GO:0042730">
    <property type="term" value="P:fibrinolysis"/>
    <property type="evidence" value="ECO:0007669"/>
    <property type="project" value="UniProtKB-KW"/>
</dbReference>
<evidence type="ECO:0000256" key="15">
    <source>
        <dbReference type="SAM" id="MobiDB-lite"/>
    </source>
</evidence>
<name>A0A8D1ISJ5_PIG</name>
<dbReference type="InterPro" id="IPR046350">
    <property type="entry name" value="Cystatin_sf"/>
</dbReference>
<evidence type="ECO:0000256" key="6">
    <source>
        <dbReference type="ARBA" id="ARBA00022737"/>
    </source>
</evidence>
<dbReference type="SUPFAM" id="SSF54403">
    <property type="entry name" value="Cystatin/monellin"/>
    <property type="match status" value="1"/>
</dbReference>
<evidence type="ECO:0000256" key="16">
    <source>
        <dbReference type="SAM" id="SignalP"/>
    </source>
</evidence>
<evidence type="ECO:0000256" key="9">
    <source>
        <dbReference type="ARBA" id="ARBA00023084"/>
    </source>
</evidence>
<evidence type="ECO:0000256" key="2">
    <source>
        <dbReference type="ARBA" id="ARBA00022525"/>
    </source>
</evidence>
<evidence type="ECO:0000259" key="17">
    <source>
        <dbReference type="SMART" id="SM00043"/>
    </source>
</evidence>
<keyword evidence="8" id="KW-0186">Copper</keyword>
<comment type="subcellular location">
    <subcellularLocation>
        <location evidence="1">Secreted</location>
    </subcellularLocation>
</comment>
<feature type="compositionally biased region" description="Basic residues" evidence="15">
    <location>
        <begin position="355"/>
        <end position="441"/>
    </location>
</feature>
<keyword evidence="7" id="KW-0862">Zinc</keyword>
<dbReference type="InterPro" id="IPR050735">
    <property type="entry name" value="Kininogen_Fetuin_HRG"/>
</dbReference>
<keyword evidence="11" id="KW-0325">Glycoprotein</keyword>
<proteinExistence type="predicted"/>
<sequence>MRLLNAVPLFILLITLQCSRAVSPTGCDDAEPVARKALDLINKGRWDGYLFELLQVADAHLDKSESTAVYYLVLHVKESDCPVLSRKHWDDCEPAVSTRPSDIVIGQCKVIATTCLDGSQDLRVNGFNCTTSSASSVLANTKDSPVLIDFFEDTEPYRKEANQTLEKYKRENSDFASFRVDKVERVARVRGGERTNYYVDFSVRNCSSRWRSPTFGFCRADFINDAEASDLENPEDIVINCEVFNFKSLFCVFCQDHRNISGGQKHLGHRFHSGEHEHSPAGRPPHKPGRSRDHHDSHKPHKFGCPPPLGDKSHSDSPPFQAEASPSLASLGTNGVHGPSDNHSSSEHHLPGHPPHGRHPHGPPPHGRHPHGPPPHGRHPHGPPPHGHHPHGPPPHGHHPHGPPPHGHHPHGPPPHGHHPHGPPPHGHHPHGPPPHRHHPHGHDFHDYGPCDPPPHSQDPQDHHRWGHGPPPRHSEERGPGKKHFPFHGREIGYVHRLPPLKKGEVLPLPEANFPSFLLPHHKPLQPEIQPFPQSASESCPGTFRGEFSHLSKFFAHTFPK</sequence>
<dbReference type="FunFam" id="3.10.450.10:FF:000015">
    <property type="entry name" value="Histidine-rich glycoprotein"/>
    <property type="match status" value="1"/>
</dbReference>
<dbReference type="PANTHER" id="PTHR13814">
    <property type="entry name" value="FETUIN"/>
    <property type="match status" value="1"/>
</dbReference>
<evidence type="ECO:0000256" key="14">
    <source>
        <dbReference type="ARBA" id="ARBA00041330"/>
    </source>
</evidence>
<evidence type="ECO:0000256" key="1">
    <source>
        <dbReference type="ARBA" id="ARBA00004613"/>
    </source>
</evidence>
<protein>
    <recommendedName>
        <fullName evidence="13">Histidine-rich glycoprotein</fullName>
    </recommendedName>
    <alternativeName>
        <fullName evidence="14">Histidine-proline-rich glycoprotein</fullName>
    </alternativeName>
</protein>
<dbReference type="AlphaFoldDB" id="A0A8D1ISJ5"/>
<keyword evidence="4" id="KW-0356">Hemostasis</keyword>
<dbReference type="GO" id="GO:0004869">
    <property type="term" value="F:cysteine-type endopeptidase inhibitor activity"/>
    <property type="evidence" value="ECO:0007669"/>
    <property type="project" value="InterPro"/>
</dbReference>
<keyword evidence="2" id="KW-0964">Secreted</keyword>
<dbReference type="FunFam" id="3.10.450.10:FF:000005">
    <property type="entry name" value="Histidine-rich glycoprotein"/>
    <property type="match status" value="1"/>
</dbReference>
<evidence type="ECO:0000256" key="4">
    <source>
        <dbReference type="ARBA" id="ARBA00022696"/>
    </source>
</evidence>
<keyword evidence="12" id="KW-0280">Fibrinolysis</keyword>
<keyword evidence="6" id="KW-0677">Repeat</keyword>
<evidence type="ECO:0000256" key="11">
    <source>
        <dbReference type="ARBA" id="ARBA00023180"/>
    </source>
</evidence>
<dbReference type="CDD" id="cd00042">
    <property type="entry name" value="CY"/>
    <property type="match status" value="1"/>
</dbReference>
<evidence type="ECO:0000256" key="5">
    <source>
        <dbReference type="ARBA" id="ARBA00022729"/>
    </source>
</evidence>
<feature type="signal peptide" evidence="16">
    <location>
        <begin position="1"/>
        <end position="21"/>
    </location>
</feature>
<evidence type="ECO:0000256" key="12">
    <source>
        <dbReference type="ARBA" id="ARBA00023281"/>
    </source>
</evidence>